<dbReference type="PANTHER" id="PTHR30146">
    <property type="entry name" value="LACI-RELATED TRANSCRIPTIONAL REPRESSOR"/>
    <property type="match status" value="1"/>
</dbReference>
<keyword evidence="2" id="KW-0805">Transcription regulation</keyword>
<dbReference type="PRINTS" id="PR00036">
    <property type="entry name" value="HTHLACI"/>
</dbReference>
<keyword evidence="4" id="KW-0804">Transcription</keyword>
<keyword evidence="1" id="KW-0678">Repressor</keyword>
<dbReference type="InterPro" id="IPR000843">
    <property type="entry name" value="HTH_LacI"/>
</dbReference>
<evidence type="ECO:0000256" key="4">
    <source>
        <dbReference type="ARBA" id="ARBA00023163"/>
    </source>
</evidence>
<dbReference type="AlphaFoldDB" id="A0A9Q4AZJ7"/>
<dbReference type="Pfam" id="PF00356">
    <property type="entry name" value="LacI"/>
    <property type="match status" value="1"/>
</dbReference>
<evidence type="ECO:0000256" key="1">
    <source>
        <dbReference type="ARBA" id="ARBA00022491"/>
    </source>
</evidence>
<keyword evidence="7" id="KW-1185">Reference proteome</keyword>
<gene>
    <name evidence="6" type="ORF">HXA33_02675</name>
</gene>
<dbReference type="GO" id="GO:0000976">
    <property type="term" value="F:transcription cis-regulatory region binding"/>
    <property type="evidence" value="ECO:0007669"/>
    <property type="project" value="TreeGrafter"/>
</dbReference>
<reference evidence="6" key="1">
    <citation type="submission" date="2020-06" db="EMBL/GenBank/DDBJ databases">
        <title>Insight into the genomes of haloalkaliphilic bacilli from Kenyan soda lakes.</title>
        <authorList>
            <person name="Mwirichia R."/>
            <person name="Villamizar G.C."/>
            <person name="Poehlein A."/>
            <person name="Mugweru J."/>
            <person name="Kipnyargis A."/>
            <person name="Kiplimo D."/>
            <person name="Orwa P."/>
            <person name="Daniel R."/>
        </authorList>
    </citation>
    <scope>NUCLEOTIDE SEQUENCE</scope>
    <source>
        <strain evidence="6">B1096_S55</strain>
    </source>
</reference>
<evidence type="ECO:0000256" key="2">
    <source>
        <dbReference type="ARBA" id="ARBA00023015"/>
    </source>
</evidence>
<evidence type="ECO:0000313" key="6">
    <source>
        <dbReference type="EMBL" id="MCR6095435.1"/>
    </source>
</evidence>
<dbReference type="Gene3D" id="3.40.50.2300">
    <property type="match status" value="2"/>
</dbReference>
<name>A0A9Q4AZJ7_SALAG</name>
<dbReference type="PROSITE" id="PS50932">
    <property type="entry name" value="HTH_LACI_2"/>
    <property type="match status" value="1"/>
</dbReference>
<dbReference type="InterPro" id="IPR028082">
    <property type="entry name" value="Peripla_BP_I"/>
</dbReference>
<comment type="caution">
    <text evidence="6">The sequence shown here is derived from an EMBL/GenBank/DDBJ whole genome shotgun (WGS) entry which is preliminary data.</text>
</comment>
<dbReference type="GO" id="GO:0003700">
    <property type="term" value="F:DNA-binding transcription factor activity"/>
    <property type="evidence" value="ECO:0007669"/>
    <property type="project" value="TreeGrafter"/>
</dbReference>
<protein>
    <submittedName>
        <fullName evidence="6">LacI family DNA-binding transcriptional regulator</fullName>
    </submittedName>
</protein>
<evidence type="ECO:0000256" key="3">
    <source>
        <dbReference type="ARBA" id="ARBA00023125"/>
    </source>
</evidence>
<organism evidence="6 7">
    <name type="scientific">Salipaludibacillus agaradhaerens</name>
    <name type="common">Bacillus agaradhaerens</name>
    <dbReference type="NCBI Taxonomy" id="76935"/>
    <lineage>
        <taxon>Bacteria</taxon>
        <taxon>Bacillati</taxon>
        <taxon>Bacillota</taxon>
        <taxon>Bacilli</taxon>
        <taxon>Bacillales</taxon>
        <taxon>Bacillaceae</taxon>
    </lineage>
</organism>
<dbReference type="RefSeq" id="WP_257820199.1">
    <property type="nucleotide sequence ID" value="NZ_JABXYM010000001.1"/>
</dbReference>
<evidence type="ECO:0000259" key="5">
    <source>
        <dbReference type="PROSITE" id="PS50932"/>
    </source>
</evidence>
<dbReference type="InterPro" id="IPR010982">
    <property type="entry name" value="Lambda_DNA-bd_dom_sf"/>
</dbReference>
<dbReference type="InterPro" id="IPR001761">
    <property type="entry name" value="Peripla_BP/Lac1_sug-bd_dom"/>
</dbReference>
<dbReference type="Proteomes" id="UP001057753">
    <property type="component" value="Unassembled WGS sequence"/>
</dbReference>
<proteinExistence type="predicted"/>
<evidence type="ECO:0000313" key="7">
    <source>
        <dbReference type="Proteomes" id="UP001057753"/>
    </source>
</evidence>
<dbReference type="PROSITE" id="PS00356">
    <property type="entry name" value="HTH_LACI_1"/>
    <property type="match status" value="1"/>
</dbReference>
<dbReference type="PANTHER" id="PTHR30146:SF95">
    <property type="entry name" value="RIBOSE OPERON REPRESSOR"/>
    <property type="match status" value="1"/>
</dbReference>
<keyword evidence="3 6" id="KW-0238">DNA-binding</keyword>
<dbReference type="SUPFAM" id="SSF47413">
    <property type="entry name" value="lambda repressor-like DNA-binding domains"/>
    <property type="match status" value="1"/>
</dbReference>
<sequence length="322" mass="35365">MATIRDVAKKANVSVATVSRVLNNKGYVSEEAQKNVMAAIESLSYTPNSVARTLYNKSSGMIGLVLPDITNPFFPELARAVEDVAHTYGYTVVLCNSDEEVAKEKKYFDALKQKYIDGIILTTSSLTSKDYDRLDLPMVALDRRIGDHIPTVVSENKQGACEATEHLLAKGCRYLAHLRGPEGVKTADERYKGFMEVVEQHGVEHVVLNAEFQIDKAEAVAQELFTTYSQVDGVFAGSDVTAAGVMKAAHTLNKRIPADIKLIGFDGIPLGKMLVPALSTVEQSIYKMGALSARLLIKQIEKQPMASMYYELPVKLIARETT</sequence>
<dbReference type="SMART" id="SM00354">
    <property type="entry name" value="HTH_LACI"/>
    <property type="match status" value="1"/>
</dbReference>
<feature type="domain" description="HTH lacI-type" evidence="5">
    <location>
        <begin position="2"/>
        <end position="56"/>
    </location>
</feature>
<accession>A0A9Q4AZJ7</accession>
<dbReference type="Pfam" id="PF00532">
    <property type="entry name" value="Peripla_BP_1"/>
    <property type="match status" value="1"/>
</dbReference>
<dbReference type="SUPFAM" id="SSF53822">
    <property type="entry name" value="Periplasmic binding protein-like I"/>
    <property type="match status" value="1"/>
</dbReference>
<dbReference type="EMBL" id="JABXYM010000001">
    <property type="protein sequence ID" value="MCR6095435.1"/>
    <property type="molecule type" value="Genomic_DNA"/>
</dbReference>
<dbReference type="CDD" id="cd06291">
    <property type="entry name" value="PBP1_Qymf-like"/>
    <property type="match status" value="1"/>
</dbReference>
<dbReference type="Gene3D" id="1.10.260.40">
    <property type="entry name" value="lambda repressor-like DNA-binding domains"/>
    <property type="match status" value="1"/>
</dbReference>
<dbReference type="CDD" id="cd01392">
    <property type="entry name" value="HTH_LacI"/>
    <property type="match status" value="1"/>
</dbReference>